<dbReference type="InterPro" id="IPR011322">
    <property type="entry name" value="N-reg_PII-like_a/b"/>
</dbReference>
<comment type="caution">
    <text evidence="1">The sequence shown here is derived from an EMBL/GenBank/DDBJ whole genome shotgun (WGS) entry which is preliminary data.</text>
</comment>
<reference evidence="1" key="1">
    <citation type="journal article" date="2015" name="Proc. Natl. Acad. Sci. U.S.A.">
        <title>Networks of energetic and metabolic interactions define dynamics in microbial communities.</title>
        <authorList>
            <person name="Embree M."/>
            <person name="Liu J.K."/>
            <person name="Al-Bassam M.M."/>
            <person name="Zengler K."/>
        </authorList>
    </citation>
    <scope>NUCLEOTIDE SEQUENCE</scope>
</reference>
<dbReference type="GO" id="GO:0006808">
    <property type="term" value="P:regulation of nitrogen utilization"/>
    <property type="evidence" value="ECO:0007669"/>
    <property type="project" value="InterPro"/>
</dbReference>
<dbReference type="PROSITE" id="PS51343">
    <property type="entry name" value="PII_GLNB_DOM"/>
    <property type="match status" value="1"/>
</dbReference>
<dbReference type="InterPro" id="IPR002187">
    <property type="entry name" value="N-reg_PII"/>
</dbReference>
<name>A0A0W8F3T8_9ZZZZ</name>
<dbReference type="SUPFAM" id="SSF54913">
    <property type="entry name" value="GlnB-like"/>
    <property type="match status" value="1"/>
</dbReference>
<dbReference type="Pfam" id="PF00543">
    <property type="entry name" value="P-II"/>
    <property type="match status" value="1"/>
</dbReference>
<dbReference type="Gene3D" id="3.30.70.120">
    <property type="match status" value="1"/>
</dbReference>
<dbReference type="SMART" id="SM00938">
    <property type="entry name" value="P-II"/>
    <property type="match status" value="1"/>
</dbReference>
<accession>A0A0W8F3T8</accession>
<protein>
    <submittedName>
        <fullName evidence="1">Nitrogen regulatory protein p-ii</fullName>
    </submittedName>
</protein>
<proteinExistence type="predicted"/>
<dbReference type="EMBL" id="LNQE01001553">
    <property type="protein sequence ID" value="KUG15469.1"/>
    <property type="molecule type" value="Genomic_DNA"/>
</dbReference>
<evidence type="ECO:0000313" key="1">
    <source>
        <dbReference type="EMBL" id="KUG15469.1"/>
    </source>
</evidence>
<sequence length="118" mass="12798">MLCEGCKELIVTIVSKGWAEEVIRASREAGAEGGTILMGRGTGIHETQSLMGIPIEPEKEIILTVVDPDLTRTVLEAICASVDLETPGRGIAFVVPLQLVAGRTHKFCRLDERPDKQD</sequence>
<dbReference type="GO" id="GO:0030234">
    <property type="term" value="F:enzyme regulator activity"/>
    <property type="evidence" value="ECO:0007669"/>
    <property type="project" value="InterPro"/>
</dbReference>
<dbReference type="InterPro" id="IPR015867">
    <property type="entry name" value="N-reg_PII/ATP_PRibTrfase_C"/>
</dbReference>
<dbReference type="AlphaFoldDB" id="A0A0W8F3T8"/>
<organism evidence="1">
    <name type="scientific">hydrocarbon metagenome</name>
    <dbReference type="NCBI Taxonomy" id="938273"/>
    <lineage>
        <taxon>unclassified sequences</taxon>
        <taxon>metagenomes</taxon>
        <taxon>ecological metagenomes</taxon>
    </lineage>
</organism>
<gene>
    <name evidence="1" type="ORF">ASZ90_014825</name>
</gene>